<protein>
    <submittedName>
        <fullName evidence="1">Putative glycolipid-binding domain-containing protein</fullName>
    </submittedName>
</protein>
<evidence type="ECO:0000313" key="1">
    <source>
        <dbReference type="EMBL" id="NOK33766.1"/>
    </source>
</evidence>
<dbReference type="OrthoDB" id="9814791at2"/>
<dbReference type="Pfam" id="PF06475">
    <property type="entry name" value="Glycolipid_bind"/>
    <property type="match status" value="1"/>
</dbReference>
<proteinExistence type="predicted"/>
<comment type="caution">
    <text evidence="1">The sequence shown here is derived from an EMBL/GenBank/DDBJ whole genome shotgun (WGS) entry which is preliminary data.</text>
</comment>
<keyword evidence="2" id="KW-1185">Reference proteome</keyword>
<name>A0A3A8HKW0_9BACT</name>
<dbReference type="InterPro" id="IPR009467">
    <property type="entry name" value="Glycolipid-bd_prot_put"/>
</dbReference>
<organism evidence="1 2">
    <name type="scientific">Corallococcus exercitus</name>
    <dbReference type="NCBI Taxonomy" id="2316736"/>
    <lineage>
        <taxon>Bacteria</taxon>
        <taxon>Pseudomonadati</taxon>
        <taxon>Myxococcota</taxon>
        <taxon>Myxococcia</taxon>
        <taxon>Myxococcales</taxon>
        <taxon>Cystobacterineae</taxon>
        <taxon>Myxococcaceae</taxon>
        <taxon>Corallococcus</taxon>
    </lineage>
</organism>
<dbReference type="RefSeq" id="WP_120528788.1">
    <property type="nucleotide sequence ID" value="NZ_JABFJV010000047.1"/>
</dbReference>
<evidence type="ECO:0000313" key="2">
    <source>
        <dbReference type="Proteomes" id="UP000563426"/>
    </source>
</evidence>
<gene>
    <name evidence="1" type="ORF">HMI49_11210</name>
</gene>
<dbReference type="SUPFAM" id="SSF159275">
    <property type="entry name" value="PA1994-like"/>
    <property type="match status" value="1"/>
</dbReference>
<sequence>MTSRTARPGGAPEGRCLQALTWRRLESPGTEHFELWESAEGPLLTGTAVLVGEGLPLLVRYTVACDPDWHTREARLVLHQGGTRRTLVLQVDDHQRWWRDGRELPELRGCVDVDLSVTPSTNTLPIRRLGLEPGQGRDVTAAWVRLPDLSLERLEQRYTRLSSTRYRYQSAGGAFVAEVDTDALGLITHYPDGWERVATSDG</sequence>
<dbReference type="Proteomes" id="UP000563426">
    <property type="component" value="Unassembled WGS sequence"/>
</dbReference>
<accession>A0A3A8HKW0</accession>
<dbReference type="AlphaFoldDB" id="A0A3A8HKW0"/>
<reference evidence="1 2" key="1">
    <citation type="submission" date="2020-05" db="EMBL/GenBank/DDBJ databases">
        <authorList>
            <person name="Whitworth D."/>
        </authorList>
    </citation>
    <scope>NUCLEOTIDE SEQUENCE [LARGE SCALE GENOMIC DNA]</scope>
    <source>
        <strain evidence="1 2">AB043B</strain>
    </source>
</reference>
<dbReference type="EMBL" id="JABFJV010000047">
    <property type="protein sequence ID" value="NOK33766.1"/>
    <property type="molecule type" value="Genomic_DNA"/>
</dbReference>